<dbReference type="EMBL" id="MCOG01000221">
    <property type="protein sequence ID" value="ORY24526.1"/>
    <property type="molecule type" value="Genomic_DNA"/>
</dbReference>
<evidence type="ECO:0000313" key="2">
    <source>
        <dbReference type="Proteomes" id="UP000193920"/>
    </source>
</evidence>
<name>A0A1Y2APV4_9FUNG</name>
<accession>A0A1Y2APV4</accession>
<organism evidence="1 2">
    <name type="scientific">Neocallimastix californiae</name>
    <dbReference type="NCBI Taxonomy" id="1754190"/>
    <lineage>
        <taxon>Eukaryota</taxon>
        <taxon>Fungi</taxon>
        <taxon>Fungi incertae sedis</taxon>
        <taxon>Chytridiomycota</taxon>
        <taxon>Chytridiomycota incertae sedis</taxon>
        <taxon>Neocallimastigomycetes</taxon>
        <taxon>Neocallimastigales</taxon>
        <taxon>Neocallimastigaceae</taxon>
        <taxon>Neocallimastix</taxon>
    </lineage>
</organism>
<gene>
    <name evidence="1" type="ORF">LY90DRAFT_706554</name>
</gene>
<sequence>MKKGTDVNRNNPIGDLTINSFLFRSKNISLVQYLVEEGVDLSQIDRKGKNLINDCL</sequence>
<dbReference type="Proteomes" id="UP000193920">
    <property type="component" value="Unassembled WGS sequence"/>
</dbReference>
<protein>
    <submittedName>
        <fullName evidence="1">Uncharacterized protein</fullName>
    </submittedName>
</protein>
<keyword evidence="2" id="KW-1185">Reference proteome</keyword>
<proteinExistence type="predicted"/>
<dbReference type="AlphaFoldDB" id="A0A1Y2APV4"/>
<reference evidence="1 2" key="1">
    <citation type="submission" date="2016-08" db="EMBL/GenBank/DDBJ databases">
        <title>A Parts List for Fungal Cellulosomes Revealed by Comparative Genomics.</title>
        <authorList>
            <consortium name="DOE Joint Genome Institute"/>
            <person name="Haitjema C.H."/>
            <person name="Gilmore S.P."/>
            <person name="Henske J.K."/>
            <person name="Solomon K.V."/>
            <person name="De Groot R."/>
            <person name="Kuo A."/>
            <person name="Mondo S.J."/>
            <person name="Salamov A.A."/>
            <person name="Labutti K."/>
            <person name="Zhao Z."/>
            <person name="Chiniquy J."/>
            <person name="Barry K."/>
            <person name="Brewer H.M."/>
            <person name="Purvine S.O."/>
            <person name="Wright A.T."/>
            <person name="Boxma B."/>
            <person name="Van Alen T."/>
            <person name="Hackstein J.H."/>
            <person name="Baker S.E."/>
            <person name="Grigoriev I.V."/>
            <person name="O'Malley M.A."/>
        </authorList>
    </citation>
    <scope>NUCLEOTIDE SEQUENCE [LARGE SCALE GENOMIC DNA]</scope>
    <source>
        <strain evidence="1 2">G1</strain>
    </source>
</reference>
<evidence type="ECO:0000313" key="1">
    <source>
        <dbReference type="EMBL" id="ORY24526.1"/>
    </source>
</evidence>
<comment type="caution">
    <text evidence="1">The sequence shown here is derived from an EMBL/GenBank/DDBJ whole genome shotgun (WGS) entry which is preliminary data.</text>
</comment>